<evidence type="ECO:0000313" key="4">
    <source>
        <dbReference type="Proteomes" id="UP000805614"/>
    </source>
</evidence>
<comment type="caution">
    <text evidence="3">The sequence shown here is derived from an EMBL/GenBank/DDBJ whole genome shotgun (WGS) entry which is preliminary data.</text>
</comment>
<dbReference type="Pfam" id="PF19803">
    <property type="entry name" value="DUF6286"/>
    <property type="match status" value="1"/>
</dbReference>
<evidence type="ECO:0000259" key="2">
    <source>
        <dbReference type="Pfam" id="PF19803"/>
    </source>
</evidence>
<keyword evidence="1" id="KW-0812">Transmembrane</keyword>
<gene>
    <name evidence="3" type="ORF">HKK74_29195</name>
</gene>
<dbReference type="InterPro" id="IPR046253">
    <property type="entry name" value="DUF6286"/>
</dbReference>
<protein>
    <recommendedName>
        <fullName evidence="2">DUF6286 domain-containing protein</fullName>
    </recommendedName>
</protein>
<reference evidence="3 4" key="1">
    <citation type="submission" date="2020-06" db="EMBL/GenBank/DDBJ databases">
        <title>Actinomadura xiongansis sp. nov., isolated from soil of Baiyangdian.</title>
        <authorList>
            <person name="Zhang X."/>
        </authorList>
    </citation>
    <scope>NUCLEOTIDE SEQUENCE [LARGE SCALE GENOMIC DNA]</scope>
    <source>
        <strain evidence="3 4">HBUM206468</strain>
    </source>
</reference>
<keyword evidence="1" id="KW-1133">Transmembrane helix</keyword>
<sequence length="178" mass="19650">MRAFNRIATLVLSLVLIAGGLFIAVQAVLAALRHAPWLLPLRRWHAALTSTPLGDRLAVILMGAVGLLGLALLIAELRPWRPSRLPVHPATADAGSEWWVLRRPAERLLADAAARIPGVNSARVRLRGRHRWKVDVLAEARDEDRTEIAEAIDGELDRLAAPAPVRVRLRLRSPRRVA</sequence>
<dbReference type="RefSeq" id="WP_187246584.1">
    <property type="nucleotide sequence ID" value="NZ_BAAAOK010000025.1"/>
</dbReference>
<dbReference type="EMBL" id="JABVEC010000028">
    <property type="protein sequence ID" value="MBC6469537.1"/>
    <property type="molecule type" value="Genomic_DNA"/>
</dbReference>
<name>A0ABR7LXF8_9ACTN</name>
<accession>A0ABR7LXF8</accession>
<evidence type="ECO:0000256" key="1">
    <source>
        <dbReference type="SAM" id="Phobius"/>
    </source>
</evidence>
<dbReference type="Proteomes" id="UP000805614">
    <property type="component" value="Unassembled WGS sequence"/>
</dbReference>
<keyword evidence="1" id="KW-0472">Membrane</keyword>
<feature type="domain" description="DUF6286" evidence="2">
    <location>
        <begin position="67"/>
        <end position="172"/>
    </location>
</feature>
<keyword evidence="4" id="KW-1185">Reference proteome</keyword>
<organism evidence="3 4">
    <name type="scientific">Actinomadura alba</name>
    <dbReference type="NCBI Taxonomy" id="406431"/>
    <lineage>
        <taxon>Bacteria</taxon>
        <taxon>Bacillati</taxon>
        <taxon>Actinomycetota</taxon>
        <taxon>Actinomycetes</taxon>
        <taxon>Streptosporangiales</taxon>
        <taxon>Thermomonosporaceae</taxon>
        <taxon>Actinomadura</taxon>
    </lineage>
</organism>
<feature type="transmembrane region" description="Helical" evidence="1">
    <location>
        <begin position="57"/>
        <end position="75"/>
    </location>
</feature>
<proteinExistence type="predicted"/>
<evidence type="ECO:0000313" key="3">
    <source>
        <dbReference type="EMBL" id="MBC6469537.1"/>
    </source>
</evidence>